<comment type="caution">
    <text evidence="2">The sequence shown here is derived from an EMBL/GenBank/DDBJ whole genome shotgun (WGS) entry which is preliminary data.</text>
</comment>
<feature type="domain" description="Dam-replacing protein HTH" evidence="1">
    <location>
        <begin position="18"/>
        <end position="63"/>
    </location>
</feature>
<protein>
    <recommendedName>
        <fullName evidence="1">Dam-replacing protein HTH domain-containing protein</fullName>
    </recommendedName>
</protein>
<dbReference type="RefSeq" id="WP_378074652.1">
    <property type="nucleotide sequence ID" value="NZ_JAODNW010000001.1"/>
</dbReference>
<evidence type="ECO:0000313" key="2">
    <source>
        <dbReference type="EMBL" id="MFC0208842.1"/>
    </source>
</evidence>
<dbReference type="EMBL" id="JBHLXD010000015">
    <property type="protein sequence ID" value="MFC0208842.1"/>
    <property type="molecule type" value="Genomic_DNA"/>
</dbReference>
<dbReference type="InterPro" id="IPR036388">
    <property type="entry name" value="WH-like_DNA-bd_sf"/>
</dbReference>
<evidence type="ECO:0000259" key="1">
    <source>
        <dbReference type="Pfam" id="PF17726"/>
    </source>
</evidence>
<dbReference type="Gene3D" id="1.10.10.10">
    <property type="entry name" value="Winged helix-like DNA-binding domain superfamily/Winged helix DNA-binding domain"/>
    <property type="match status" value="1"/>
</dbReference>
<name>A0ABV6D849_9HYPH</name>
<sequence>MIAPARECECGIFLTLGRDICRLEEELAPLYPRDCFVRGKIRQKLQKLRELDLLESAEPGPYRPAV</sequence>
<proteinExistence type="predicted"/>
<evidence type="ECO:0000313" key="3">
    <source>
        <dbReference type="Proteomes" id="UP001589755"/>
    </source>
</evidence>
<keyword evidence="3" id="KW-1185">Reference proteome</keyword>
<accession>A0ABV6D849</accession>
<gene>
    <name evidence="2" type="ORF">ACFFJ2_10585</name>
</gene>
<organism evidence="2 3">
    <name type="scientific">Chelativorans intermedius</name>
    <dbReference type="NCBI Taxonomy" id="515947"/>
    <lineage>
        <taxon>Bacteria</taxon>
        <taxon>Pseudomonadati</taxon>
        <taxon>Pseudomonadota</taxon>
        <taxon>Alphaproteobacteria</taxon>
        <taxon>Hyphomicrobiales</taxon>
        <taxon>Phyllobacteriaceae</taxon>
        <taxon>Chelativorans</taxon>
    </lineage>
</organism>
<dbReference type="Pfam" id="PF17726">
    <property type="entry name" value="DpnI_C"/>
    <property type="match status" value="1"/>
</dbReference>
<reference evidence="2 3" key="1">
    <citation type="submission" date="2024-09" db="EMBL/GenBank/DDBJ databases">
        <authorList>
            <person name="Sun Q."/>
            <person name="Mori K."/>
        </authorList>
    </citation>
    <scope>NUCLEOTIDE SEQUENCE [LARGE SCALE GENOMIC DNA]</scope>
    <source>
        <strain evidence="2 3">CCM 8543</strain>
    </source>
</reference>
<dbReference type="InterPro" id="IPR041368">
    <property type="entry name" value="DRP_C"/>
</dbReference>
<dbReference type="Proteomes" id="UP001589755">
    <property type="component" value="Unassembled WGS sequence"/>
</dbReference>